<proteinExistence type="predicted"/>
<name>A0A8S3U107_MYTED</name>
<accession>A0A8S3U107</accession>
<sequence length="307" mass="36070">MNVYSKHSSLGGLLQTEEHVLQQTLFTGRVIRSRRTRLTANTLHWESYYKQMITSYSKHSSLGELIQTEDHVLQQTLFTGRVNTSRRSRLTANTLHWESYYKQKNTSYSKHSSLGELLQTEDHVLQQTLFTGRVNTNRRSRLTANTLHWESYYKQKIMSYSKHSSLGELLEAEEHVLQQTLFTGRVIRSRRTRLTANTLHWESYHKQMITSYSKHSSLGEFIQTEDHILQKTLFTGRVNTSRRSRLTANTLHWESYYKQKNTSYSKHSSLGELLQTDDHVLQQTLFTGRVNTNRRSRLTANTLHWES</sequence>
<dbReference type="AlphaFoldDB" id="A0A8S3U107"/>
<gene>
    <name evidence="1" type="ORF">MEDL_49609</name>
</gene>
<comment type="caution">
    <text evidence="1">The sequence shown here is derived from an EMBL/GenBank/DDBJ whole genome shotgun (WGS) entry which is preliminary data.</text>
</comment>
<protein>
    <submittedName>
        <fullName evidence="1">Uncharacterized protein</fullName>
    </submittedName>
</protein>
<reference evidence="1" key="1">
    <citation type="submission" date="2021-03" db="EMBL/GenBank/DDBJ databases">
        <authorList>
            <person name="Bekaert M."/>
        </authorList>
    </citation>
    <scope>NUCLEOTIDE SEQUENCE</scope>
</reference>
<dbReference type="Proteomes" id="UP000683360">
    <property type="component" value="Unassembled WGS sequence"/>
</dbReference>
<organism evidence="1 2">
    <name type="scientific">Mytilus edulis</name>
    <name type="common">Blue mussel</name>
    <dbReference type="NCBI Taxonomy" id="6550"/>
    <lineage>
        <taxon>Eukaryota</taxon>
        <taxon>Metazoa</taxon>
        <taxon>Spiralia</taxon>
        <taxon>Lophotrochozoa</taxon>
        <taxon>Mollusca</taxon>
        <taxon>Bivalvia</taxon>
        <taxon>Autobranchia</taxon>
        <taxon>Pteriomorphia</taxon>
        <taxon>Mytilida</taxon>
        <taxon>Mytiloidea</taxon>
        <taxon>Mytilidae</taxon>
        <taxon>Mytilinae</taxon>
        <taxon>Mytilus</taxon>
    </lineage>
</organism>
<evidence type="ECO:0000313" key="2">
    <source>
        <dbReference type="Proteomes" id="UP000683360"/>
    </source>
</evidence>
<dbReference type="EMBL" id="CAJPWZ010002377">
    <property type="protein sequence ID" value="CAG2237142.1"/>
    <property type="molecule type" value="Genomic_DNA"/>
</dbReference>
<evidence type="ECO:0000313" key="1">
    <source>
        <dbReference type="EMBL" id="CAG2237142.1"/>
    </source>
</evidence>
<keyword evidence="2" id="KW-1185">Reference proteome</keyword>